<sequence length="118" mass="12625">MSGDSTLYDSLTTSNGTGINVGSVLAVMAGIVSTAFGTEYAEFISAVWSSLVIEPLSQYVEFLRTVTGIYTLPGFFWSEAWGETAEFVEAFDVIAFPVATIVVVLLAYGVVKGWSLYG</sequence>
<name>A0A8J8C5A5_9EURY</name>
<evidence type="ECO:0000313" key="3">
    <source>
        <dbReference type="Proteomes" id="UP000766550"/>
    </source>
</evidence>
<feature type="transmembrane region" description="Helical" evidence="1">
    <location>
        <begin position="90"/>
        <end position="111"/>
    </location>
</feature>
<proteinExistence type="predicted"/>
<protein>
    <submittedName>
        <fullName evidence="2">Uncharacterized protein</fullName>
    </submittedName>
</protein>
<organism evidence="2 3">
    <name type="scientific">Haloarcula limicola</name>
    <dbReference type="NCBI Taxonomy" id="1429915"/>
    <lineage>
        <taxon>Archaea</taxon>
        <taxon>Methanobacteriati</taxon>
        <taxon>Methanobacteriota</taxon>
        <taxon>Stenosarchaea group</taxon>
        <taxon>Halobacteria</taxon>
        <taxon>Halobacteriales</taxon>
        <taxon>Haloarculaceae</taxon>
        <taxon>Haloarcula</taxon>
    </lineage>
</organism>
<evidence type="ECO:0000313" key="2">
    <source>
        <dbReference type="EMBL" id="MBV0925019.1"/>
    </source>
</evidence>
<gene>
    <name evidence="2" type="ORF">KTS45_12510</name>
</gene>
<dbReference type="EMBL" id="JAHQXF010000002">
    <property type="protein sequence ID" value="MBV0925019.1"/>
    <property type="molecule type" value="Genomic_DNA"/>
</dbReference>
<keyword evidence="1" id="KW-0472">Membrane</keyword>
<accession>A0A8J8C5A5</accession>
<evidence type="ECO:0000256" key="1">
    <source>
        <dbReference type="SAM" id="Phobius"/>
    </source>
</evidence>
<comment type="caution">
    <text evidence="2">The sequence shown here is derived from an EMBL/GenBank/DDBJ whole genome shotgun (WGS) entry which is preliminary data.</text>
</comment>
<keyword evidence="1" id="KW-1133">Transmembrane helix</keyword>
<dbReference type="RefSeq" id="WP_162317861.1">
    <property type="nucleotide sequence ID" value="NZ_JAHQXF010000002.1"/>
</dbReference>
<keyword evidence="1" id="KW-0812">Transmembrane</keyword>
<keyword evidence="3" id="KW-1185">Reference proteome</keyword>
<reference evidence="2 3" key="1">
    <citation type="submission" date="2021-06" db="EMBL/GenBank/DDBJ databases">
        <title>New haloarchaea isolates fom saline soil.</title>
        <authorList>
            <person name="Duran-Viseras A."/>
            <person name="Sanchez-Porro C.S."/>
            <person name="Ventosa A."/>
        </authorList>
    </citation>
    <scope>NUCLEOTIDE SEQUENCE [LARGE SCALE GENOMIC DNA]</scope>
    <source>
        <strain evidence="2 3">JCM 183640</strain>
    </source>
</reference>
<feature type="transmembrane region" description="Helical" evidence="1">
    <location>
        <begin position="20"/>
        <end position="38"/>
    </location>
</feature>
<dbReference type="AlphaFoldDB" id="A0A8J8C5A5"/>
<dbReference type="Proteomes" id="UP000766550">
    <property type="component" value="Unassembled WGS sequence"/>
</dbReference>